<dbReference type="RefSeq" id="WP_398281569.1">
    <property type="nucleotide sequence ID" value="NZ_JBITLV010000004.1"/>
</dbReference>
<evidence type="ECO:0000313" key="2">
    <source>
        <dbReference type="EMBL" id="MFI7588285.1"/>
    </source>
</evidence>
<dbReference type="PANTHER" id="PTHR43433">
    <property type="entry name" value="HYDROLASE, ALPHA/BETA FOLD FAMILY PROTEIN"/>
    <property type="match status" value="1"/>
</dbReference>
<dbReference type="Proteomes" id="UP001612915">
    <property type="component" value="Unassembled WGS sequence"/>
</dbReference>
<dbReference type="Pfam" id="PF12697">
    <property type="entry name" value="Abhydrolase_6"/>
    <property type="match status" value="1"/>
</dbReference>
<accession>A0ABW8APH3</accession>
<proteinExistence type="predicted"/>
<dbReference type="EMBL" id="JBITLV010000004">
    <property type="protein sequence ID" value="MFI7588285.1"/>
    <property type="molecule type" value="Genomic_DNA"/>
</dbReference>
<organism evidence="2 3">
    <name type="scientific">Spongisporangium articulatum</name>
    <dbReference type="NCBI Taxonomy" id="3362603"/>
    <lineage>
        <taxon>Bacteria</taxon>
        <taxon>Bacillati</taxon>
        <taxon>Actinomycetota</taxon>
        <taxon>Actinomycetes</taxon>
        <taxon>Kineosporiales</taxon>
        <taxon>Kineosporiaceae</taxon>
        <taxon>Spongisporangium</taxon>
    </lineage>
</organism>
<dbReference type="Gene3D" id="3.40.50.1820">
    <property type="entry name" value="alpha/beta hydrolase"/>
    <property type="match status" value="1"/>
</dbReference>
<reference evidence="2 3" key="1">
    <citation type="submission" date="2024-10" db="EMBL/GenBank/DDBJ databases">
        <title>The Natural Products Discovery Center: Release of the First 8490 Sequenced Strains for Exploring Actinobacteria Biosynthetic Diversity.</title>
        <authorList>
            <person name="Kalkreuter E."/>
            <person name="Kautsar S.A."/>
            <person name="Yang D."/>
            <person name="Bader C.D."/>
            <person name="Teijaro C.N."/>
            <person name="Fluegel L."/>
            <person name="Davis C.M."/>
            <person name="Simpson J.R."/>
            <person name="Lauterbach L."/>
            <person name="Steele A.D."/>
            <person name="Gui C."/>
            <person name="Meng S."/>
            <person name="Li G."/>
            <person name="Viehrig K."/>
            <person name="Ye F."/>
            <person name="Su P."/>
            <person name="Kiefer A.F."/>
            <person name="Nichols A."/>
            <person name="Cepeda A.J."/>
            <person name="Yan W."/>
            <person name="Fan B."/>
            <person name="Jiang Y."/>
            <person name="Adhikari A."/>
            <person name="Zheng C.-J."/>
            <person name="Schuster L."/>
            <person name="Cowan T.M."/>
            <person name="Smanski M.J."/>
            <person name="Chevrette M.G."/>
            <person name="De Carvalho L.P.S."/>
            <person name="Shen B."/>
        </authorList>
    </citation>
    <scope>NUCLEOTIDE SEQUENCE [LARGE SCALE GENOMIC DNA]</scope>
    <source>
        <strain evidence="2 3">NPDC049639</strain>
    </source>
</reference>
<dbReference type="PANTHER" id="PTHR43433:SF5">
    <property type="entry name" value="AB HYDROLASE-1 DOMAIN-CONTAINING PROTEIN"/>
    <property type="match status" value="1"/>
</dbReference>
<dbReference type="InterPro" id="IPR050471">
    <property type="entry name" value="AB_hydrolase"/>
</dbReference>
<dbReference type="SUPFAM" id="SSF53474">
    <property type="entry name" value="alpha/beta-Hydrolases"/>
    <property type="match status" value="1"/>
</dbReference>
<evidence type="ECO:0000313" key="3">
    <source>
        <dbReference type="Proteomes" id="UP001612915"/>
    </source>
</evidence>
<dbReference type="InterPro" id="IPR000073">
    <property type="entry name" value="AB_hydrolase_1"/>
</dbReference>
<name>A0ABW8APH3_9ACTN</name>
<comment type="caution">
    <text evidence="2">The sequence shown here is derived from an EMBL/GenBank/DDBJ whole genome shotgun (WGS) entry which is preliminary data.</text>
</comment>
<dbReference type="InterPro" id="IPR029058">
    <property type="entry name" value="AB_hydrolase_fold"/>
</dbReference>
<keyword evidence="3" id="KW-1185">Reference proteome</keyword>
<gene>
    <name evidence="2" type="ORF">ACIB24_14545</name>
</gene>
<sequence>MTSTTAPTQSVTSADGTTIAVEAVGSGPPVVLVDGAMCLRAQGPARPLAEALADRFTVYIYDRRGRGESGDTQPYAPQREIEDLAAVIALAGGEADVYGISSGAALSLDAAAAGIGVRRLAVYEAPFIVTADGPVRDPELIEKTETLVAQGKRGAAVRLFMRTVGVPAPFVWLMGLFPMWRTMTGIAHTLPYDYRQLRPETGRGEALSADRWRGLSVPTLSMAGGKSPQYMRDAMQAVDGLLSDSRYETLPGQTHMLKPEALAPRLKEFFA</sequence>
<evidence type="ECO:0000259" key="1">
    <source>
        <dbReference type="Pfam" id="PF12697"/>
    </source>
</evidence>
<protein>
    <submittedName>
        <fullName evidence="2">Alpha/beta fold hydrolase</fullName>
    </submittedName>
</protein>
<keyword evidence="2" id="KW-0378">Hydrolase</keyword>
<feature type="domain" description="AB hydrolase-1" evidence="1">
    <location>
        <begin position="46"/>
        <end position="263"/>
    </location>
</feature>
<dbReference type="GO" id="GO:0016787">
    <property type="term" value="F:hydrolase activity"/>
    <property type="evidence" value="ECO:0007669"/>
    <property type="project" value="UniProtKB-KW"/>
</dbReference>